<organism evidence="7 8">
    <name type="scientific">Kineosporia babensis</name>
    <dbReference type="NCBI Taxonomy" id="499548"/>
    <lineage>
        <taxon>Bacteria</taxon>
        <taxon>Bacillati</taxon>
        <taxon>Actinomycetota</taxon>
        <taxon>Actinomycetes</taxon>
        <taxon>Kineosporiales</taxon>
        <taxon>Kineosporiaceae</taxon>
        <taxon>Kineosporia</taxon>
    </lineage>
</organism>
<dbReference type="Pfam" id="PF00251">
    <property type="entry name" value="Glyco_hydro_32N"/>
    <property type="match status" value="1"/>
</dbReference>
<feature type="domain" description="Glycosyl hydrolase family 32 N-terminal" evidence="5">
    <location>
        <begin position="1"/>
        <end position="290"/>
    </location>
</feature>
<dbReference type="SUPFAM" id="SSF49899">
    <property type="entry name" value="Concanavalin A-like lectins/glucanases"/>
    <property type="match status" value="1"/>
</dbReference>
<comment type="caution">
    <text evidence="7">The sequence shown here is derived from an EMBL/GenBank/DDBJ whole genome shotgun (WGS) entry which is preliminary data.</text>
</comment>
<evidence type="ECO:0000256" key="2">
    <source>
        <dbReference type="ARBA" id="ARBA00022801"/>
    </source>
</evidence>
<dbReference type="Pfam" id="PF08244">
    <property type="entry name" value="Glyco_hydro_32C"/>
    <property type="match status" value="1"/>
</dbReference>
<proteinExistence type="inferred from homology"/>
<reference evidence="7" key="1">
    <citation type="submission" date="2021-11" db="EMBL/GenBank/DDBJ databases">
        <title>Streptomyces corallinus and Kineosporia corallina sp. nov., two new coral-derived marine actinobacteria.</title>
        <authorList>
            <person name="Buangrab K."/>
            <person name="Sutthacheep M."/>
            <person name="Yeemin T."/>
            <person name="Harunari E."/>
            <person name="Igarashi Y."/>
            <person name="Sripreechasak P."/>
            <person name="Kanchanasin P."/>
            <person name="Tanasupawat S."/>
            <person name="Phongsopitanun W."/>
        </authorList>
    </citation>
    <scope>NUCLEOTIDE SEQUENCE</scope>
    <source>
        <strain evidence="7">JCM 31032</strain>
    </source>
</reference>
<evidence type="ECO:0000313" key="8">
    <source>
        <dbReference type="Proteomes" id="UP001138997"/>
    </source>
</evidence>
<dbReference type="SMART" id="SM00640">
    <property type="entry name" value="Glyco_32"/>
    <property type="match status" value="1"/>
</dbReference>
<dbReference type="PANTHER" id="PTHR42800">
    <property type="entry name" value="EXOINULINASE INUD (AFU_ORTHOLOGUE AFUA_5G00480)"/>
    <property type="match status" value="1"/>
</dbReference>
<dbReference type="Gene3D" id="2.60.120.560">
    <property type="entry name" value="Exo-inulinase, domain 1"/>
    <property type="match status" value="1"/>
</dbReference>
<protein>
    <submittedName>
        <fullName evidence="7">Glycoside hydrolase family 32 protein</fullName>
    </submittedName>
</protein>
<evidence type="ECO:0000313" key="7">
    <source>
        <dbReference type="EMBL" id="MCD5310522.1"/>
    </source>
</evidence>
<keyword evidence="2 4" id="KW-0378">Hydrolase</keyword>
<keyword evidence="3 4" id="KW-0326">Glycosidase</keyword>
<evidence type="ECO:0000259" key="6">
    <source>
        <dbReference type="Pfam" id="PF08244"/>
    </source>
</evidence>
<accession>A0A9X1N8T8</accession>
<dbReference type="InterPro" id="IPR001362">
    <property type="entry name" value="Glyco_hydro_32"/>
</dbReference>
<dbReference type="EMBL" id="JAJOMB010000003">
    <property type="protein sequence ID" value="MCD5310522.1"/>
    <property type="molecule type" value="Genomic_DNA"/>
</dbReference>
<dbReference type="InterPro" id="IPR013189">
    <property type="entry name" value="Glyco_hydro_32_C"/>
</dbReference>
<evidence type="ECO:0000256" key="3">
    <source>
        <dbReference type="ARBA" id="ARBA00023295"/>
    </source>
</evidence>
<evidence type="ECO:0000256" key="4">
    <source>
        <dbReference type="RuleBase" id="RU362110"/>
    </source>
</evidence>
<dbReference type="InterPro" id="IPR023296">
    <property type="entry name" value="Glyco_hydro_beta-prop_sf"/>
</dbReference>
<dbReference type="GO" id="GO:0004575">
    <property type="term" value="F:sucrose alpha-glucosidase activity"/>
    <property type="evidence" value="ECO:0007669"/>
    <property type="project" value="TreeGrafter"/>
</dbReference>
<gene>
    <name evidence="7" type="ORF">LR394_06415</name>
</gene>
<dbReference type="GO" id="GO:0005987">
    <property type="term" value="P:sucrose catabolic process"/>
    <property type="evidence" value="ECO:0007669"/>
    <property type="project" value="TreeGrafter"/>
</dbReference>
<sequence>MNDPNGLIRHDGVYHLFFQYNATGDEWGSISWGHATSTDLQHWTEHEIAIGCSEDEWIFSGSIVHDQDNTSGLGEGSDGPLIAFYTSQYRDHPQYGTRQAQSIAVSTDAGRTWKQHPDNPVSDRGRNDYRDPKVFWFGERPGGYWVMVTVEADDSRLVINRSDDLLHWTELSTFTSPNLPGFWECPDLFPLPLDGDEGRPRWVLSLCTRGPAQVYLLGDFDGTKFTEDASIPPGDLYRTSDFGHDNYAAVTFSGIPERRLMMGWMGHAFLAPTAPWRGIQTLPRELALVTLDRVPRLTSRFLRELDTPSVEVPASGQRITVPLAYRLQTRLQPGASLLVHASADGDGTRIGYQDGCLYVDRSRSGTLADPAFMVARRVPVALENGELQLDVVVDRCCIEVIAGHGEVVLTELVFPGPEQDGLLLDGSSV</sequence>
<feature type="domain" description="Glycosyl hydrolase family 32 C-terminal" evidence="6">
    <location>
        <begin position="335"/>
        <end position="422"/>
    </location>
</feature>
<name>A0A9X1N8T8_9ACTN</name>
<dbReference type="PANTHER" id="PTHR42800:SF1">
    <property type="entry name" value="EXOINULINASE INUD (AFU_ORTHOLOGUE AFUA_5G00480)"/>
    <property type="match status" value="1"/>
</dbReference>
<dbReference type="Gene3D" id="2.115.10.20">
    <property type="entry name" value="Glycosyl hydrolase domain, family 43"/>
    <property type="match status" value="1"/>
</dbReference>
<evidence type="ECO:0000256" key="1">
    <source>
        <dbReference type="ARBA" id="ARBA00009902"/>
    </source>
</evidence>
<dbReference type="CDD" id="cd18622">
    <property type="entry name" value="GH32_Inu-like"/>
    <property type="match status" value="1"/>
</dbReference>
<dbReference type="AlphaFoldDB" id="A0A9X1N8T8"/>
<dbReference type="InterPro" id="IPR013320">
    <property type="entry name" value="ConA-like_dom_sf"/>
</dbReference>
<dbReference type="InterPro" id="IPR013148">
    <property type="entry name" value="Glyco_hydro_32_N"/>
</dbReference>
<dbReference type="Proteomes" id="UP001138997">
    <property type="component" value="Unassembled WGS sequence"/>
</dbReference>
<keyword evidence="8" id="KW-1185">Reference proteome</keyword>
<dbReference type="GO" id="GO:0005737">
    <property type="term" value="C:cytoplasm"/>
    <property type="evidence" value="ECO:0007669"/>
    <property type="project" value="TreeGrafter"/>
</dbReference>
<evidence type="ECO:0000259" key="5">
    <source>
        <dbReference type="Pfam" id="PF00251"/>
    </source>
</evidence>
<comment type="similarity">
    <text evidence="1 4">Belongs to the glycosyl hydrolase 32 family.</text>
</comment>
<dbReference type="SUPFAM" id="SSF75005">
    <property type="entry name" value="Arabinanase/levansucrase/invertase"/>
    <property type="match status" value="1"/>
</dbReference>